<reference evidence="2" key="1">
    <citation type="submission" date="2022-11" db="EMBL/GenBank/DDBJ databases">
        <authorList>
            <person name="Kikuchi T."/>
        </authorList>
    </citation>
    <scope>NUCLEOTIDE SEQUENCE</scope>
    <source>
        <strain evidence="2">PS1010</strain>
    </source>
</reference>
<protein>
    <recommendedName>
        <fullName evidence="1">Armadillo repeat-containing protein 1</fullName>
    </recommendedName>
</protein>
<dbReference type="Proteomes" id="UP001152747">
    <property type="component" value="Unassembled WGS sequence"/>
</dbReference>
<dbReference type="PANTHER" id="PTHR28592:SF1">
    <property type="entry name" value="ARMADILLO REPEAT-CONTAINING PROTEIN 1"/>
    <property type="match status" value="1"/>
</dbReference>
<dbReference type="PANTHER" id="PTHR28592">
    <property type="entry name" value="ARMADILLO REPEAT-CONTAINING PROTEIN 1"/>
    <property type="match status" value="1"/>
</dbReference>
<dbReference type="SUPFAM" id="SSF48371">
    <property type="entry name" value="ARM repeat"/>
    <property type="match status" value="1"/>
</dbReference>
<comment type="caution">
    <text evidence="2">The sequence shown here is derived from an EMBL/GenBank/DDBJ whole genome shotgun (WGS) entry which is preliminary data.</text>
</comment>
<organism evidence="2 3">
    <name type="scientific">Caenorhabditis angaria</name>
    <dbReference type="NCBI Taxonomy" id="860376"/>
    <lineage>
        <taxon>Eukaryota</taxon>
        <taxon>Metazoa</taxon>
        <taxon>Ecdysozoa</taxon>
        <taxon>Nematoda</taxon>
        <taxon>Chromadorea</taxon>
        <taxon>Rhabditida</taxon>
        <taxon>Rhabditina</taxon>
        <taxon>Rhabditomorpha</taxon>
        <taxon>Rhabditoidea</taxon>
        <taxon>Rhabditidae</taxon>
        <taxon>Peloderinae</taxon>
        <taxon>Caenorhabditis</taxon>
    </lineage>
</organism>
<dbReference type="InterPro" id="IPR016024">
    <property type="entry name" value="ARM-type_fold"/>
</dbReference>
<evidence type="ECO:0000256" key="1">
    <source>
        <dbReference type="PIRNR" id="PIRNR013899"/>
    </source>
</evidence>
<dbReference type="AlphaFoldDB" id="A0A9P1I3N1"/>
<evidence type="ECO:0000313" key="3">
    <source>
        <dbReference type="Proteomes" id="UP001152747"/>
    </source>
</evidence>
<dbReference type="EMBL" id="CANHGI010000001">
    <property type="protein sequence ID" value="CAI5437656.1"/>
    <property type="molecule type" value="Genomic_DNA"/>
</dbReference>
<proteinExistence type="predicted"/>
<gene>
    <name evidence="2" type="ORF">CAMP_LOCUS293</name>
</gene>
<keyword evidence="3" id="KW-1185">Reference proteome</keyword>
<dbReference type="OrthoDB" id="5784421at2759"/>
<dbReference type="InterPro" id="IPR016617">
    <property type="entry name" value="ARMC1"/>
</dbReference>
<name>A0A9P1I3N1_9PELO</name>
<evidence type="ECO:0000313" key="2">
    <source>
        <dbReference type="EMBL" id="CAI5437656.1"/>
    </source>
</evidence>
<dbReference type="PIRSF" id="PIRSF013899">
    <property type="entry name" value="UCP013899"/>
    <property type="match status" value="1"/>
</dbReference>
<sequence length="290" mass="32818">MASPSGADKVKTIRAYYKLCQKVEHRPIVLKDKMFFTTLPSLLFDESPDVVRYVVKILLLLTEQADDAEVLLKSEELLTALSTACEKITNPSVNYNVMLISSRLRAIQNSIKAREEAAVLEPLVNAVKEMDKGGTLHRKFVGRKSKQIVFEFDAEEFNEVLKREVERSLLKKKGVISVYLTDMSTHPRAVLRTSPTIEAKEIAQLIFSCGCEYVSQIVKVEGVEEKFEMYASDFEHKVKEVDYPEYLDDELMKVDPTNCVITNEMAAHANANGGNGWFNSISSFVKTSFW</sequence>
<accession>A0A9P1I3N1</accession>